<reference evidence="1 2" key="1">
    <citation type="journal article" date="2022" name="Allergy">
        <title>Genome assembly and annotation of Periplaneta americana reveal a comprehensive cockroach allergen profile.</title>
        <authorList>
            <person name="Wang L."/>
            <person name="Xiong Q."/>
            <person name="Saelim N."/>
            <person name="Wang L."/>
            <person name="Nong W."/>
            <person name="Wan A.T."/>
            <person name="Shi M."/>
            <person name="Liu X."/>
            <person name="Cao Q."/>
            <person name="Hui J.H.L."/>
            <person name="Sookrung N."/>
            <person name="Leung T.F."/>
            <person name="Tungtrongchitr A."/>
            <person name="Tsui S.K.W."/>
        </authorList>
    </citation>
    <scope>NUCLEOTIDE SEQUENCE [LARGE SCALE GENOMIC DNA]</scope>
    <source>
        <strain evidence="1">PWHHKU_190912</strain>
    </source>
</reference>
<evidence type="ECO:0000313" key="1">
    <source>
        <dbReference type="EMBL" id="KAJ4446370.1"/>
    </source>
</evidence>
<keyword evidence="2" id="KW-1185">Reference proteome</keyword>
<gene>
    <name evidence="1" type="ORF">ANN_13066</name>
</gene>
<comment type="caution">
    <text evidence="1">The sequence shown here is derived from an EMBL/GenBank/DDBJ whole genome shotgun (WGS) entry which is preliminary data.</text>
</comment>
<proteinExistence type="predicted"/>
<sequence length="92" mass="10642">MSTISVLLLKSTTIKKKKRRLSDNTTIIQAAFQCCKTWKSFESQYNNWSQKLRTTAPARDNKPAGRARTVRTPENIERVRAAVIHNPKRFTH</sequence>
<organism evidence="1 2">
    <name type="scientific">Periplaneta americana</name>
    <name type="common">American cockroach</name>
    <name type="synonym">Blatta americana</name>
    <dbReference type="NCBI Taxonomy" id="6978"/>
    <lineage>
        <taxon>Eukaryota</taxon>
        <taxon>Metazoa</taxon>
        <taxon>Ecdysozoa</taxon>
        <taxon>Arthropoda</taxon>
        <taxon>Hexapoda</taxon>
        <taxon>Insecta</taxon>
        <taxon>Pterygota</taxon>
        <taxon>Neoptera</taxon>
        <taxon>Polyneoptera</taxon>
        <taxon>Dictyoptera</taxon>
        <taxon>Blattodea</taxon>
        <taxon>Blattoidea</taxon>
        <taxon>Blattidae</taxon>
        <taxon>Blattinae</taxon>
        <taxon>Periplaneta</taxon>
    </lineage>
</organism>
<name>A0ABQ8TLU5_PERAM</name>
<dbReference type="EMBL" id="JAJSOF020000009">
    <property type="protein sequence ID" value="KAJ4446370.1"/>
    <property type="molecule type" value="Genomic_DNA"/>
</dbReference>
<protein>
    <submittedName>
        <fullName evidence="1">Uncharacterized protein</fullName>
    </submittedName>
</protein>
<accession>A0ABQ8TLU5</accession>
<dbReference type="Proteomes" id="UP001148838">
    <property type="component" value="Unassembled WGS sequence"/>
</dbReference>
<evidence type="ECO:0000313" key="2">
    <source>
        <dbReference type="Proteomes" id="UP001148838"/>
    </source>
</evidence>